<dbReference type="NCBIfam" id="TIGR00229">
    <property type="entry name" value="sensory_box"/>
    <property type="match status" value="1"/>
</dbReference>
<evidence type="ECO:0000256" key="2">
    <source>
        <dbReference type="ARBA" id="ARBA00012282"/>
    </source>
</evidence>
<dbReference type="GO" id="GO:0071111">
    <property type="term" value="F:cyclic-guanylate-specific phosphodiesterase activity"/>
    <property type="evidence" value="ECO:0007669"/>
    <property type="project" value="UniProtKB-EC"/>
</dbReference>
<dbReference type="PROSITE" id="PS50883">
    <property type="entry name" value="EAL"/>
    <property type="match status" value="1"/>
</dbReference>
<dbReference type="InterPro" id="IPR013655">
    <property type="entry name" value="PAS_fold_3"/>
</dbReference>
<dbReference type="EC" id="3.1.4.52" evidence="2"/>
<dbReference type="InterPro" id="IPR000014">
    <property type="entry name" value="PAS"/>
</dbReference>
<dbReference type="SMART" id="SM00052">
    <property type="entry name" value="EAL"/>
    <property type="match status" value="1"/>
</dbReference>
<comment type="cofactor">
    <cofactor evidence="1">
        <name>Mg(2+)</name>
        <dbReference type="ChEBI" id="CHEBI:18420"/>
    </cofactor>
</comment>
<dbReference type="Pfam" id="PF00563">
    <property type="entry name" value="EAL"/>
    <property type="match status" value="1"/>
</dbReference>
<evidence type="ECO:0000256" key="4">
    <source>
        <dbReference type="ARBA" id="ARBA00051114"/>
    </source>
</evidence>
<dbReference type="PANTHER" id="PTHR44757">
    <property type="entry name" value="DIGUANYLATE CYCLASE DGCP"/>
    <property type="match status" value="1"/>
</dbReference>
<dbReference type="Gene3D" id="3.30.450.20">
    <property type="entry name" value="PAS domain"/>
    <property type="match status" value="2"/>
</dbReference>
<dbReference type="SUPFAM" id="SSF55785">
    <property type="entry name" value="PYP-like sensor domain (PAS domain)"/>
    <property type="match status" value="2"/>
</dbReference>
<dbReference type="InterPro" id="IPR043128">
    <property type="entry name" value="Rev_trsase/Diguanyl_cyclase"/>
</dbReference>
<evidence type="ECO:0000259" key="5">
    <source>
        <dbReference type="PROSITE" id="PS50112"/>
    </source>
</evidence>
<dbReference type="InterPro" id="IPR000160">
    <property type="entry name" value="GGDEF_dom"/>
</dbReference>
<comment type="catalytic activity">
    <reaction evidence="4">
        <text>3',3'-c-di-GMP + H2O = 5'-phosphoguanylyl(3'-&gt;5')guanosine + H(+)</text>
        <dbReference type="Rhea" id="RHEA:24902"/>
        <dbReference type="ChEBI" id="CHEBI:15377"/>
        <dbReference type="ChEBI" id="CHEBI:15378"/>
        <dbReference type="ChEBI" id="CHEBI:58754"/>
        <dbReference type="ChEBI" id="CHEBI:58805"/>
        <dbReference type="EC" id="3.1.4.52"/>
    </reaction>
    <physiologicalReaction direction="left-to-right" evidence="4">
        <dbReference type="Rhea" id="RHEA:24903"/>
    </physiologicalReaction>
</comment>
<dbReference type="InterPro" id="IPR000700">
    <property type="entry name" value="PAS-assoc_C"/>
</dbReference>
<accession>A0A368NFB5</accession>
<dbReference type="AlphaFoldDB" id="A0A368NFB5"/>
<evidence type="ECO:0000313" key="9">
    <source>
        <dbReference type="EMBL" id="RCU48906.1"/>
    </source>
</evidence>
<keyword evidence="3" id="KW-0973">c-di-GMP</keyword>
<name>A0A368NFB5_9GAMM</name>
<dbReference type="FunFam" id="3.30.70.270:FF:000001">
    <property type="entry name" value="Diguanylate cyclase domain protein"/>
    <property type="match status" value="1"/>
</dbReference>
<dbReference type="InterPro" id="IPR052155">
    <property type="entry name" value="Biofilm_reg_signaling"/>
</dbReference>
<dbReference type="Proteomes" id="UP000252558">
    <property type="component" value="Unassembled WGS sequence"/>
</dbReference>
<evidence type="ECO:0000259" key="7">
    <source>
        <dbReference type="PROSITE" id="PS50883"/>
    </source>
</evidence>
<evidence type="ECO:0000256" key="3">
    <source>
        <dbReference type="ARBA" id="ARBA00022636"/>
    </source>
</evidence>
<dbReference type="InterPro" id="IPR001633">
    <property type="entry name" value="EAL_dom"/>
</dbReference>
<dbReference type="Gene3D" id="3.30.70.270">
    <property type="match status" value="1"/>
</dbReference>
<dbReference type="CDD" id="cd00130">
    <property type="entry name" value="PAS"/>
    <property type="match status" value="1"/>
</dbReference>
<dbReference type="CDD" id="cd01948">
    <property type="entry name" value="EAL"/>
    <property type="match status" value="1"/>
</dbReference>
<dbReference type="SUPFAM" id="SSF141868">
    <property type="entry name" value="EAL domain-like"/>
    <property type="match status" value="1"/>
</dbReference>
<dbReference type="Pfam" id="PF08447">
    <property type="entry name" value="PAS_3"/>
    <property type="match status" value="1"/>
</dbReference>
<organism evidence="9 10">
    <name type="scientific">Corallincola holothuriorum</name>
    <dbReference type="NCBI Taxonomy" id="2282215"/>
    <lineage>
        <taxon>Bacteria</taxon>
        <taxon>Pseudomonadati</taxon>
        <taxon>Pseudomonadota</taxon>
        <taxon>Gammaproteobacteria</taxon>
        <taxon>Alteromonadales</taxon>
        <taxon>Psychromonadaceae</taxon>
        <taxon>Corallincola</taxon>
    </lineage>
</organism>
<dbReference type="InterPro" id="IPR029787">
    <property type="entry name" value="Nucleotide_cyclase"/>
</dbReference>
<feature type="domain" description="EAL" evidence="7">
    <location>
        <begin position="513"/>
        <end position="767"/>
    </location>
</feature>
<reference evidence="9 10" key="1">
    <citation type="submission" date="2018-07" db="EMBL/GenBank/DDBJ databases">
        <title>Corallincola holothuriorum sp. nov., a new facultative anaerobe isolated from sea cucumber Apostichopus japonicus.</title>
        <authorList>
            <person name="Xia H."/>
        </authorList>
    </citation>
    <scope>NUCLEOTIDE SEQUENCE [LARGE SCALE GENOMIC DNA]</scope>
    <source>
        <strain evidence="9 10">C4</strain>
    </source>
</reference>
<feature type="domain" description="PAS" evidence="5">
    <location>
        <begin position="221"/>
        <end position="286"/>
    </location>
</feature>
<evidence type="ECO:0000259" key="6">
    <source>
        <dbReference type="PROSITE" id="PS50113"/>
    </source>
</evidence>
<comment type="caution">
    <text evidence="9">The sequence shown here is derived from an EMBL/GenBank/DDBJ whole genome shotgun (WGS) entry which is preliminary data.</text>
</comment>
<keyword evidence="10" id="KW-1185">Reference proteome</keyword>
<dbReference type="CDD" id="cd01949">
    <property type="entry name" value="GGDEF"/>
    <property type="match status" value="1"/>
</dbReference>
<dbReference type="SMART" id="SM00267">
    <property type="entry name" value="GGDEF"/>
    <property type="match status" value="1"/>
</dbReference>
<dbReference type="GO" id="GO:0071732">
    <property type="term" value="P:cellular response to nitric oxide"/>
    <property type="evidence" value="ECO:0007669"/>
    <property type="project" value="UniProtKB-ARBA"/>
</dbReference>
<dbReference type="Pfam" id="PF13426">
    <property type="entry name" value="PAS_9"/>
    <property type="match status" value="1"/>
</dbReference>
<dbReference type="SMART" id="SM00091">
    <property type="entry name" value="PAS"/>
    <property type="match status" value="1"/>
</dbReference>
<evidence type="ECO:0000313" key="10">
    <source>
        <dbReference type="Proteomes" id="UP000252558"/>
    </source>
</evidence>
<dbReference type="NCBIfam" id="TIGR00254">
    <property type="entry name" value="GGDEF"/>
    <property type="match status" value="1"/>
</dbReference>
<feature type="domain" description="PAC" evidence="6">
    <location>
        <begin position="291"/>
        <end position="343"/>
    </location>
</feature>
<proteinExistence type="predicted"/>
<dbReference type="InterPro" id="IPR035919">
    <property type="entry name" value="EAL_sf"/>
</dbReference>
<evidence type="ECO:0000256" key="1">
    <source>
        <dbReference type="ARBA" id="ARBA00001946"/>
    </source>
</evidence>
<dbReference type="PROSITE" id="PS50112">
    <property type="entry name" value="PAS"/>
    <property type="match status" value="1"/>
</dbReference>
<sequence length="782" mass="88458">MAPNHWAPWLIGVVLPALLSSKKLLRTSLLSGLTAFSVTICPPSFAAANKFANSAGSNISDYAEIILIVIGTCLLMYKLLSKLMSRIQHRRHQLNEQLVRLNHSLNASGDEWWEWDIAKQEFHRGHHWDYFPDDGLRSDDHYTAGTIHPKDLPRVRKALNEHIQGGSDQFQITYRLKGQHSDSWFWVLDRGRVVGKDNQGHATRMAGTLSDINHLMQSKDQHLLFSHTLENISDAVVILDKAFKAVDVNQAFCKITGYQKEQLTNWQFAFDRYPQQFTEQLKQTLKSTGRWFGELEANRANGDIFQIELTIDAVSDDEGQFTHYVGVFSDITQRKNTERELRKLANSDTLTELPNRSLFYANHKHMVRRTEPHALLVFDLDDFKKVNDSLGHHAGDQVLCAVARRLKRCCRSQDTLYRLGGDEFAIVIEGSNSVSTLTEVAKRAMQTLNDPFTLQGSELFVTSSIGIAMYPLDGESTEELLKKADIAMYYAKNQGANRYQFFSESMNEQAIKRLHLESLMRQALKEGMFEVHYQPQYSVERQQMVGMEALVRLRHPEQGLIFPGDFMPLAEESGLIIDIGNLVLEQACKTVQQWRDIGLYKGHIAINLSAKELDLDNFSDHVEAVLAKTGLPANALELEITESSVMQSPKTAVESMQALRRQGIMLALDDFGTGYSSLAYLKKFPITTLKIDRTFVMDLESSLEDRQMANAIITIAHNLGLEVIAEGVETRDQLKILSAMSCDVCQGYYFSKPLSQRDMTTLLSTQQGNLPIELMETAPRTA</sequence>
<feature type="domain" description="GGDEF" evidence="8">
    <location>
        <begin position="371"/>
        <end position="504"/>
    </location>
</feature>
<dbReference type="PROSITE" id="PS50113">
    <property type="entry name" value="PAC"/>
    <property type="match status" value="1"/>
</dbReference>
<dbReference type="SMART" id="SM00086">
    <property type="entry name" value="PAC"/>
    <property type="match status" value="2"/>
</dbReference>
<dbReference type="PROSITE" id="PS50887">
    <property type="entry name" value="GGDEF"/>
    <property type="match status" value="1"/>
</dbReference>
<dbReference type="EMBL" id="QPID01000008">
    <property type="protein sequence ID" value="RCU48906.1"/>
    <property type="molecule type" value="Genomic_DNA"/>
</dbReference>
<dbReference type="Gene3D" id="3.20.20.450">
    <property type="entry name" value="EAL domain"/>
    <property type="match status" value="1"/>
</dbReference>
<dbReference type="Pfam" id="PF00990">
    <property type="entry name" value="GGDEF"/>
    <property type="match status" value="1"/>
</dbReference>
<dbReference type="PANTHER" id="PTHR44757:SF2">
    <property type="entry name" value="BIOFILM ARCHITECTURE MAINTENANCE PROTEIN MBAA"/>
    <property type="match status" value="1"/>
</dbReference>
<evidence type="ECO:0000259" key="8">
    <source>
        <dbReference type="PROSITE" id="PS50887"/>
    </source>
</evidence>
<gene>
    <name evidence="9" type="ORF">DU002_14095</name>
</gene>
<dbReference type="SUPFAM" id="SSF55073">
    <property type="entry name" value="Nucleotide cyclase"/>
    <property type="match status" value="1"/>
</dbReference>
<dbReference type="InterPro" id="IPR001610">
    <property type="entry name" value="PAC"/>
</dbReference>
<dbReference type="FunFam" id="3.20.20.450:FF:000001">
    <property type="entry name" value="Cyclic di-GMP phosphodiesterase yahA"/>
    <property type="match status" value="1"/>
</dbReference>
<dbReference type="InterPro" id="IPR035965">
    <property type="entry name" value="PAS-like_dom_sf"/>
</dbReference>
<protein>
    <recommendedName>
        <fullName evidence="2">cyclic-guanylate-specific phosphodiesterase</fullName>
        <ecNumber evidence="2">3.1.4.52</ecNumber>
    </recommendedName>
</protein>